<protein>
    <submittedName>
        <fullName evidence="1">Uncharacterized protein</fullName>
    </submittedName>
</protein>
<gene>
    <name evidence="1" type="ORF">FSB_LOCUS29695</name>
</gene>
<proteinExistence type="predicted"/>
<sequence length="71" mass="7853">MEDEIKQIFPLNVAQVGMDRGIDKIEPSITNGGDNGIDDRPNRATIEPANSTMMALTVAYEWTEDEAKTRA</sequence>
<evidence type="ECO:0000313" key="1">
    <source>
        <dbReference type="EMBL" id="SPD01813.1"/>
    </source>
</evidence>
<accession>A0A2N9GQQ1</accession>
<name>A0A2N9GQQ1_FAGSY</name>
<reference evidence="1" key="1">
    <citation type="submission" date="2018-02" db="EMBL/GenBank/DDBJ databases">
        <authorList>
            <person name="Cohen D.B."/>
            <person name="Kent A.D."/>
        </authorList>
    </citation>
    <scope>NUCLEOTIDE SEQUENCE</scope>
</reference>
<organism evidence="1">
    <name type="scientific">Fagus sylvatica</name>
    <name type="common">Beechnut</name>
    <dbReference type="NCBI Taxonomy" id="28930"/>
    <lineage>
        <taxon>Eukaryota</taxon>
        <taxon>Viridiplantae</taxon>
        <taxon>Streptophyta</taxon>
        <taxon>Embryophyta</taxon>
        <taxon>Tracheophyta</taxon>
        <taxon>Spermatophyta</taxon>
        <taxon>Magnoliopsida</taxon>
        <taxon>eudicotyledons</taxon>
        <taxon>Gunneridae</taxon>
        <taxon>Pentapetalae</taxon>
        <taxon>rosids</taxon>
        <taxon>fabids</taxon>
        <taxon>Fagales</taxon>
        <taxon>Fagaceae</taxon>
        <taxon>Fagus</taxon>
    </lineage>
</organism>
<dbReference type="AlphaFoldDB" id="A0A2N9GQQ1"/>
<dbReference type="EMBL" id="OIVN01002225">
    <property type="protein sequence ID" value="SPD01813.1"/>
    <property type="molecule type" value="Genomic_DNA"/>
</dbReference>